<dbReference type="Pfam" id="PF00990">
    <property type="entry name" value="GGDEF"/>
    <property type="match status" value="1"/>
</dbReference>
<dbReference type="InterPro" id="IPR000014">
    <property type="entry name" value="PAS"/>
</dbReference>
<name>A0A0W0Z2L8_LEGSP</name>
<evidence type="ECO:0000259" key="7">
    <source>
        <dbReference type="PROSITE" id="PS50887"/>
    </source>
</evidence>
<dbReference type="PANTHER" id="PTHR44757:SF2">
    <property type="entry name" value="BIOFILM ARCHITECTURE MAINTENANCE PROTEIN MBAA"/>
    <property type="match status" value="1"/>
</dbReference>
<dbReference type="InterPro" id="IPR001610">
    <property type="entry name" value="PAC"/>
</dbReference>
<dbReference type="Gene3D" id="3.30.450.20">
    <property type="entry name" value="PAS domain"/>
    <property type="match status" value="2"/>
</dbReference>
<dbReference type="CDD" id="cd00130">
    <property type="entry name" value="PAS"/>
    <property type="match status" value="1"/>
</dbReference>
<dbReference type="Proteomes" id="UP000054877">
    <property type="component" value="Unassembled WGS sequence"/>
</dbReference>
<dbReference type="InterPro" id="IPR029787">
    <property type="entry name" value="Nucleotide_cyclase"/>
</dbReference>
<dbReference type="InterPro" id="IPR035919">
    <property type="entry name" value="EAL_sf"/>
</dbReference>
<dbReference type="InterPro" id="IPR001633">
    <property type="entry name" value="EAL_dom"/>
</dbReference>
<dbReference type="SMART" id="SM00086">
    <property type="entry name" value="PAC"/>
    <property type="match status" value="1"/>
</dbReference>
<protein>
    <recommendedName>
        <fullName evidence="2">cyclic-guanylate-specific phosphodiesterase</fullName>
        <ecNumber evidence="2">3.1.4.52</ecNumber>
    </recommendedName>
</protein>
<dbReference type="PROSITE" id="PS50883">
    <property type="entry name" value="EAL"/>
    <property type="match status" value="1"/>
</dbReference>
<gene>
    <name evidence="8" type="ORF">Lspi_1693</name>
</gene>
<dbReference type="InterPro" id="IPR035965">
    <property type="entry name" value="PAS-like_dom_sf"/>
</dbReference>
<dbReference type="SUPFAM" id="SSF141868">
    <property type="entry name" value="EAL domain-like"/>
    <property type="match status" value="1"/>
</dbReference>
<organism evidence="8 9">
    <name type="scientific">Legionella spiritensis</name>
    <dbReference type="NCBI Taxonomy" id="452"/>
    <lineage>
        <taxon>Bacteria</taxon>
        <taxon>Pseudomonadati</taxon>
        <taxon>Pseudomonadota</taxon>
        <taxon>Gammaproteobacteria</taxon>
        <taxon>Legionellales</taxon>
        <taxon>Legionellaceae</taxon>
        <taxon>Legionella</taxon>
    </lineage>
</organism>
<dbReference type="SUPFAM" id="SSF55785">
    <property type="entry name" value="PYP-like sensor domain (PAS domain)"/>
    <property type="match status" value="2"/>
</dbReference>
<dbReference type="NCBIfam" id="TIGR00229">
    <property type="entry name" value="sensory_box"/>
    <property type="match status" value="1"/>
</dbReference>
<accession>A0A0W0Z2L8</accession>
<dbReference type="Pfam" id="PF13426">
    <property type="entry name" value="PAS_9"/>
    <property type="match status" value="1"/>
</dbReference>
<proteinExistence type="predicted"/>
<dbReference type="NCBIfam" id="TIGR00254">
    <property type="entry name" value="GGDEF"/>
    <property type="match status" value="1"/>
</dbReference>
<dbReference type="Pfam" id="PF13188">
    <property type="entry name" value="PAS_8"/>
    <property type="match status" value="1"/>
</dbReference>
<dbReference type="InterPro" id="IPR000160">
    <property type="entry name" value="GGDEF_dom"/>
</dbReference>
<evidence type="ECO:0000256" key="4">
    <source>
        <dbReference type="ARBA" id="ARBA00051114"/>
    </source>
</evidence>
<evidence type="ECO:0000313" key="9">
    <source>
        <dbReference type="Proteomes" id="UP000054877"/>
    </source>
</evidence>
<dbReference type="AlphaFoldDB" id="A0A0W0Z2L8"/>
<dbReference type="PANTHER" id="PTHR44757">
    <property type="entry name" value="DIGUANYLATE CYCLASE DGCP"/>
    <property type="match status" value="1"/>
</dbReference>
<comment type="catalytic activity">
    <reaction evidence="4">
        <text>3',3'-c-di-GMP + H2O = 5'-phosphoguanylyl(3'-&gt;5')guanosine + H(+)</text>
        <dbReference type="Rhea" id="RHEA:24902"/>
        <dbReference type="ChEBI" id="CHEBI:15377"/>
        <dbReference type="ChEBI" id="CHEBI:15378"/>
        <dbReference type="ChEBI" id="CHEBI:58754"/>
        <dbReference type="ChEBI" id="CHEBI:58805"/>
        <dbReference type="EC" id="3.1.4.52"/>
    </reaction>
    <physiologicalReaction direction="left-to-right" evidence="4">
        <dbReference type="Rhea" id="RHEA:24903"/>
    </physiologicalReaction>
</comment>
<dbReference type="STRING" id="452.Lspi_1693"/>
<keyword evidence="3" id="KW-0973">c-di-GMP</keyword>
<dbReference type="RefSeq" id="WP_058483622.1">
    <property type="nucleotide sequence ID" value="NZ_CAAAII010000017.1"/>
</dbReference>
<comment type="caution">
    <text evidence="8">The sequence shown here is derived from an EMBL/GenBank/DDBJ whole genome shotgun (WGS) entry which is preliminary data.</text>
</comment>
<dbReference type="EMBL" id="LNYX01000019">
    <property type="protein sequence ID" value="KTD63367.1"/>
    <property type="molecule type" value="Genomic_DNA"/>
</dbReference>
<dbReference type="InterPro" id="IPR052155">
    <property type="entry name" value="Biofilm_reg_signaling"/>
</dbReference>
<dbReference type="Pfam" id="PF00563">
    <property type="entry name" value="EAL"/>
    <property type="match status" value="1"/>
</dbReference>
<dbReference type="SUPFAM" id="SSF55073">
    <property type="entry name" value="Nucleotide cyclase"/>
    <property type="match status" value="1"/>
</dbReference>
<dbReference type="SMART" id="SM00091">
    <property type="entry name" value="PAS"/>
    <property type="match status" value="2"/>
</dbReference>
<dbReference type="FunFam" id="3.20.20.450:FF:000001">
    <property type="entry name" value="Cyclic di-GMP phosphodiesterase yahA"/>
    <property type="match status" value="1"/>
</dbReference>
<dbReference type="Gene3D" id="3.30.70.270">
    <property type="match status" value="1"/>
</dbReference>
<evidence type="ECO:0000313" key="8">
    <source>
        <dbReference type="EMBL" id="KTD63367.1"/>
    </source>
</evidence>
<keyword evidence="9" id="KW-1185">Reference proteome</keyword>
<evidence type="ECO:0000259" key="5">
    <source>
        <dbReference type="PROSITE" id="PS50113"/>
    </source>
</evidence>
<dbReference type="GO" id="GO:0071111">
    <property type="term" value="F:cyclic-guanylate-specific phosphodiesterase activity"/>
    <property type="evidence" value="ECO:0007669"/>
    <property type="project" value="UniProtKB-EC"/>
</dbReference>
<evidence type="ECO:0000256" key="2">
    <source>
        <dbReference type="ARBA" id="ARBA00012282"/>
    </source>
</evidence>
<dbReference type="SMART" id="SM00052">
    <property type="entry name" value="EAL"/>
    <property type="match status" value="1"/>
</dbReference>
<dbReference type="SMART" id="SM00267">
    <property type="entry name" value="GGDEF"/>
    <property type="match status" value="1"/>
</dbReference>
<dbReference type="OrthoDB" id="8553030at2"/>
<dbReference type="GO" id="GO:0071732">
    <property type="term" value="P:cellular response to nitric oxide"/>
    <property type="evidence" value="ECO:0007669"/>
    <property type="project" value="UniProtKB-ARBA"/>
</dbReference>
<dbReference type="EC" id="3.1.4.52" evidence="2"/>
<dbReference type="PATRIC" id="fig|452.5.peg.1864"/>
<feature type="domain" description="PAC" evidence="5">
    <location>
        <begin position="286"/>
        <end position="338"/>
    </location>
</feature>
<dbReference type="CDD" id="cd01948">
    <property type="entry name" value="EAL"/>
    <property type="match status" value="1"/>
</dbReference>
<dbReference type="PROSITE" id="PS50113">
    <property type="entry name" value="PAC"/>
    <property type="match status" value="1"/>
</dbReference>
<feature type="domain" description="EAL" evidence="6">
    <location>
        <begin position="512"/>
        <end position="766"/>
    </location>
</feature>
<dbReference type="PROSITE" id="PS50887">
    <property type="entry name" value="GGDEF"/>
    <property type="match status" value="1"/>
</dbReference>
<feature type="domain" description="GGDEF" evidence="7">
    <location>
        <begin position="370"/>
        <end position="503"/>
    </location>
</feature>
<dbReference type="Gene3D" id="3.20.20.450">
    <property type="entry name" value="EAL domain"/>
    <property type="match status" value="1"/>
</dbReference>
<dbReference type="InterPro" id="IPR043128">
    <property type="entry name" value="Rev_trsase/Diguanyl_cyclase"/>
</dbReference>
<sequence length="769" mass="88364">MSRQEIDYEKVASAAEDLKKRGEEPSLTSICEELGILSLSPQLSAYLEKWYHTQPEFQRTISAPLSENIQIKTSEVLEKNLELEKSLSLLRATLESTADGIMMVNGKGQVVDWNQKFVEMWRIPSYMLESGTESIGFEYILEQLSNPAAVVADVQYLYENPEWEGELPPLNFKDGRIFERFTQPQRVGNEIVGRVYSFRDITQKRMADDQLRVRERAIEASTHGVAIIDITKPNQPIIYVNKSFERITSYVEKQTIGQNLAHILGHKADQVNQKRLALAIRELREETVEIESYRRNGELFWCELSVAPVRDSFGKVKHFVCIINDITQRREMERQLVRQATHDSLTELPNRVLLMDRVEQAILQARKKNAILAFLFLDLDHFKMTNDTLGHSIGDKLLQAVSNRLLIATNDFDTVARLGGDEFVILLQDITSEHQAENMAQELLHMIEKPFQIDQHSLKVTGSIGISFYPKDGSDYESLMKNADLSMYHAKDSGRNNYRIFEQEMNRRIINHMQLDNALREALKRKEFHLVYQPLIDLRKNEIIGVEALIRWESHLLGNVSPIEFISMAEENGMIIDIGKWVLEEACMQTIKWHKEGLKDLCVAVNISGRQFRQSRLTDDIADILKKTGLEPKYLELELTESLLVDDIERAVETMHQLKDMGIKLVIDDFGTGYSSLSYLKQFPVDKLKIDRSFISELVHEENDAAIARAIINLGHSLKIEVLAEGVETELQKEFIVKHGCDYAQGYYFKPPNKAPVLKEFLTNYPDIK</sequence>
<dbReference type="FunFam" id="3.30.70.270:FF:000001">
    <property type="entry name" value="Diguanylate cyclase domain protein"/>
    <property type="match status" value="1"/>
</dbReference>
<evidence type="ECO:0000259" key="6">
    <source>
        <dbReference type="PROSITE" id="PS50883"/>
    </source>
</evidence>
<evidence type="ECO:0000256" key="3">
    <source>
        <dbReference type="ARBA" id="ARBA00022636"/>
    </source>
</evidence>
<reference evidence="8 9" key="1">
    <citation type="submission" date="2015-11" db="EMBL/GenBank/DDBJ databases">
        <title>Genomic analysis of 38 Legionella species identifies large and diverse effector repertoires.</title>
        <authorList>
            <person name="Burstein D."/>
            <person name="Amaro F."/>
            <person name="Zusman T."/>
            <person name="Lifshitz Z."/>
            <person name="Cohen O."/>
            <person name="Gilbert J.A."/>
            <person name="Pupko T."/>
            <person name="Shuman H.A."/>
            <person name="Segal G."/>
        </authorList>
    </citation>
    <scope>NUCLEOTIDE SEQUENCE [LARGE SCALE GENOMIC DNA]</scope>
    <source>
        <strain evidence="8 9">Mt.St.Helens-9</strain>
    </source>
</reference>
<dbReference type="InterPro" id="IPR000700">
    <property type="entry name" value="PAS-assoc_C"/>
</dbReference>
<comment type="cofactor">
    <cofactor evidence="1">
        <name>Mg(2+)</name>
        <dbReference type="ChEBI" id="CHEBI:18420"/>
    </cofactor>
</comment>
<dbReference type="CDD" id="cd01949">
    <property type="entry name" value="GGDEF"/>
    <property type="match status" value="1"/>
</dbReference>
<evidence type="ECO:0000256" key="1">
    <source>
        <dbReference type="ARBA" id="ARBA00001946"/>
    </source>
</evidence>